<sequence length="264" mass="30441">MVLRNSEYRKNFKWFSPDKRNALWLENALYRAERRQREYGHQPLGDEADSGCEVGDSESEEHGLPPTKLRQLRLQLIAAAATAKAADDQVVLERQRKSSTTPEPRRWPSVEIDAGSIHASPDRHTATQTSRLAKKDVAMQTVLPDIMRMPRIGQDRKQRTRSRYRASARKEPEQCRHCFSLWGAPFENFGWADDVDTIATKRTFNVAASTNEVYPSALAAARTRQRSPTPLPPMQRKTHRPGRPHSAPPKDRRIWISEYREQYR</sequence>
<proteinExistence type="predicted"/>
<evidence type="ECO:0000313" key="2">
    <source>
        <dbReference type="Proteomes" id="UP000821845"/>
    </source>
</evidence>
<dbReference type="Proteomes" id="UP000821845">
    <property type="component" value="Chromosome 7"/>
</dbReference>
<keyword evidence="2" id="KW-1185">Reference proteome</keyword>
<gene>
    <name evidence="1" type="ORF">HPB50_019908</name>
</gene>
<evidence type="ECO:0000313" key="1">
    <source>
        <dbReference type="EMBL" id="KAH6926600.1"/>
    </source>
</evidence>
<protein>
    <submittedName>
        <fullName evidence="1">Uncharacterized protein</fullName>
    </submittedName>
</protein>
<organism evidence="1 2">
    <name type="scientific">Hyalomma asiaticum</name>
    <name type="common">Tick</name>
    <dbReference type="NCBI Taxonomy" id="266040"/>
    <lineage>
        <taxon>Eukaryota</taxon>
        <taxon>Metazoa</taxon>
        <taxon>Ecdysozoa</taxon>
        <taxon>Arthropoda</taxon>
        <taxon>Chelicerata</taxon>
        <taxon>Arachnida</taxon>
        <taxon>Acari</taxon>
        <taxon>Parasitiformes</taxon>
        <taxon>Ixodida</taxon>
        <taxon>Ixodoidea</taxon>
        <taxon>Ixodidae</taxon>
        <taxon>Hyalomminae</taxon>
        <taxon>Hyalomma</taxon>
    </lineage>
</organism>
<reference evidence="1" key="1">
    <citation type="submission" date="2020-05" db="EMBL/GenBank/DDBJ databases">
        <title>Large-scale comparative analyses of tick genomes elucidate their genetic diversity and vector capacities.</title>
        <authorList>
            <person name="Jia N."/>
            <person name="Wang J."/>
            <person name="Shi W."/>
            <person name="Du L."/>
            <person name="Sun Y."/>
            <person name="Zhan W."/>
            <person name="Jiang J."/>
            <person name="Wang Q."/>
            <person name="Zhang B."/>
            <person name="Ji P."/>
            <person name="Sakyi L.B."/>
            <person name="Cui X."/>
            <person name="Yuan T."/>
            <person name="Jiang B."/>
            <person name="Yang W."/>
            <person name="Lam T.T.-Y."/>
            <person name="Chang Q."/>
            <person name="Ding S."/>
            <person name="Wang X."/>
            <person name="Zhu J."/>
            <person name="Ruan X."/>
            <person name="Zhao L."/>
            <person name="Wei J."/>
            <person name="Que T."/>
            <person name="Du C."/>
            <person name="Cheng J."/>
            <person name="Dai P."/>
            <person name="Han X."/>
            <person name="Huang E."/>
            <person name="Gao Y."/>
            <person name="Liu J."/>
            <person name="Shao H."/>
            <person name="Ye R."/>
            <person name="Li L."/>
            <person name="Wei W."/>
            <person name="Wang X."/>
            <person name="Wang C."/>
            <person name="Yang T."/>
            <person name="Huo Q."/>
            <person name="Li W."/>
            <person name="Guo W."/>
            <person name="Chen H."/>
            <person name="Zhou L."/>
            <person name="Ni X."/>
            <person name="Tian J."/>
            <person name="Zhou Y."/>
            <person name="Sheng Y."/>
            <person name="Liu T."/>
            <person name="Pan Y."/>
            <person name="Xia L."/>
            <person name="Li J."/>
            <person name="Zhao F."/>
            <person name="Cao W."/>
        </authorList>
    </citation>
    <scope>NUCLEOTIDE SEQUENCE</scope>
    <source>
        <strain evidence="1">Hyas-2018</strain>
    </source>
</reference>
<accession>A0ACB7RWK6</accession>
<comment type="caution">
    <text evidence="1">The sequence shown here is derived from an EMBL/GenBank/DDBJ whole genome shotgun (WGS) entry which is preliminary data.</text>
</comment>
<name>A0ACB7RWK6_HYAAI</name>
<dbReference type="EMBL" id="CM023487">
    <property type="protein sequence ID" value="KAH6926600.1"/>
    <property type="molecule type" value="Genomic_DNA"/>
</dbReference>